<keyword evidence="10" id="KW-1185">Reference proteome</keyword>
<proteinExistence type="inferred from homology"/>
<dbReference type="PROSITE" id="PS50850">
    <property type="entry name" value="MFS"/>
    <property type="match status" value="1"/>
</dbReference>
<evidence type="ECO:0000256" key="3">
    <source>
        <dbReference type="ARBA" id="ARBA00022448"/>
    </source>
</evidence>
<evidence type="ECO:0000313" key="9">
    <source>
        <dbReference type="EMBL" id="RSH89683.1"/>
    </source>
</evidence>
<gene>
    <name evidence="9" type="ORF">EHS25_002234</name>
</gene>
<evidence type="ECO:0000256" key="6">
    <source>
        <dbReference type="ARBA" id="ARBA00023136"/>
    </source>
</evidence>
<feature type="transmembrane region" description="Helical" evidence="7">
    <location>
        <begin position="352"/>
        <end position="374"/>
    </location>
</feature>
<evidence type="ECO:0000256" key="5">
    <source>
        <dbReference type="ARBA" id="ARBA00022989"/>
    </source>
</evidence>
<dbReference type="AlphaFoldDB" id="A0A427YF91"/>
<comment type="similarity">
    <text evidence="2">Belongs to the major facilitator superfamily. Sugar transporter (TC 2.A.1.1) family.</text>
</comment>
<feature type="transmembrane region" description="Helical" evidence="7">
    <location>
        <begin position="451"/>
        <end position="470"/>
    </location>
</feature>
<feature type="transmembrane region" description="Helical" evidence="7">
    <location>
        <begin position="380"/>
        <end position="400"/>
    </location>
</feature>
<dbReference type="OrthoDB" id="6133115at2759"/>
<dbReference type="InterPro" id="IPR005829">
    <property type="entry name" value="Sugar_transporter_CS"/>
</dbReference>
<protein>
    <recommendedName>
        <fullName evidence="8">Major facilitator superfamily (MFS) profile domain-containing protein</fullName>
    </recommendedName>
</protein>
<evidence type="ECO:0000256" key="4">
    <source>
        <dbReference type="ARBA" id="ARBA00022692"/>
    </source>
</evidence>
<keyword evidence="3" id="KW-0813">Transport</keyword>
<evidence type="ECO:0000259" key="8">
    <source>
        <dbReference type="PROSITE" id="PS50850"/>
    </source>
</evidence>
<dbReference type="PANTHER" id="PTHR48022:SF52">
    <property type="entry name" value="SUGAR TRANSPORTER, PUTATIVE-RELATED"/>
    <property type="match status" value="1"/>
</dbReference>
<dbReference type="InterPro" id="IPR050360">
    <property type="entry name" value="MFS_Sugar_Transporters"/>
</dbReference>
<dbReference type="SUPFAM" id="SSF103473">
    <property type="entry name" value="MFS general substrate transporter"/>
    <property type="match status" value="1"/>
</dbReference>
<evidence type="ECO:0000313" key="10">
    <source>
        <dbReference type="Proteomes" id="UP000279259"/>
    </source>
</evidence>
<dbReference type="Proteomes" id="UP000279259">
    <property type="component" value="Unassembled WGS sequence"/>
</dbReference>
<name>A0A427YF91_9TREE</name>
<dbReference type="InterPro" id="IPR005828">
    <property type="entry name" value="MFS_sugar_transport-like"/>
</dbReference>
<sequence>MTTDKTNSPAGATSFAAIPSEFTFCRRPRTLAHVLRQCWDSWWRDPGLRMNVMHCMGLCFCVYYLGYDASLLTGLQAVPAWQDYFGHPTGNWLGLISATLFLPSPISAFIGDWICNRFGRRPAVWLGSGITLISIIFMTACQSTLQFMGARLILGFGGTIAKFHGDDVLDLYFVGSIMSATFTMAAFYVPGQWGWRMPVLFQVAGPIGLFAFTCTIPESPRWLISKNRNDRALRVLAKYHANGTEDDPLVEWEYQTIHSSIHEESLLPKTSYLDFFRTSGNRRRLLVTVVFALGTNWVGNGIISYYLSPILKSVGVTSSLNITAINLGLAVWNLILAQTAALNVEKFGRRPLLLISTSGLIFSYCFVMGFSAAFATTQKAAMGVAAIPFLFIFYGFYDIAWTPLPYAYITEIMPYHLRTKGVAIFAAVQNLGNTFNQFANPIALAAITWKYYAVYIGIDIIVLALIYFFFPETKNLTIEEVSLVFDYGRKGDRKRAAEDMGRVVMSHAADQEKGTIEQMEKV</sequence>
<dbReference type="EMBL" id="RSCD01000013">
    <property type="protein sequence ID" value="RSH89683.1"/>
    <property type="molecule type" value="Genomic_DNA"/>
</dbReference>
<dbReference type="GO" id="GO:0016020">
    <property type="term" value="C:membrane"/>
    <property type="evidence" value="ECO:0007669"/>
    <property type="project" value="UniProtKB-SubCell"/>
</dbReference>
<dbReference type="GO" id="GO:0005351">
    <property type="term" value="F:carbohydrate:proton symporter activity"/>
    <property type="evidence" value="ECO:0007669"/>
    <property type="project" value="TreeGrafter"/>
</dbReference>
<dbReference type="InterPro" id="IPR020846">
    <property type="entry name" value="MFS_dom"/>
</dbReference>
<dbReference type="PROSITE" id="PS00216">
    <property type="entry name" value="SUGAR_TRANSPORT_1"/>
    <property type="match status" value="1"/>
</dbReference>
<feature type="transmembrane region" description="Helical" evidence="7">
    <location>
        <begin position="92"/>
        <end position="111"/>
    </location>
</feature>
<keyword evidence="4 7" id="KW-0812">Transmembrane</keyword>
<dbReference type="Gene3D" id="1.20.1250.20">
    <property type="entry name" value="MFS general substrate transporter like domains"/>
    <property type="match status" value="2"/>
</dbReference>
<comment type="subcellular location">
    <subcellularLocation>
        <location evidence="1">Membrane</location>
        <topology evidence="1">Multi-pass membrane protein</topology>
    </subcellularLocation>
</comment>
<reference evidence="9 10" key="1">
    <citation type="submission" date="2018-11" db="EMBL/GenBank/DDBJ databases">
        <title>Genome sequence of Saitozyma podzolica DSM 27192.</title>
        <authorList>
            <person name="Aliyu H."/>
            <person name="Gorte O."/>
            <person name="Ochsenreither K."/>
        </authorList>
    </citation>
    <scope>NUCLEOTIDE SEQUENCE [LARGE SCALE GENOMIC DNA]</scope>
    <source>
        <strain evidence="9 10">DSM 27192</strain>
    </source>
</reference>
<accession>A0A427YF91</accession>
<dbReference type="Pfam" id="PF00083">
    <property type="entry name" value="Sugar_tr"/>
    <property type="match status" value="2"/>
</dbReference>
<keyword evidence="5 7" id="KW-1133">Transmembrane helix</keyword>
<feature type="domain" description="Major facilitator superfamily (MFS) profile" evidence="8">
    <location>
        <begin position="54"/>
        <end position="474"/>
    </location>
</feature>
<comment type="caution">
    <text evidence="9">The sequence shown here is derived from an EMBL/GenBank/DDBJ whole genome shotgun (WGS) entry which is preliminary data.</text>
</comment>
<feature type="transmembrane region" description="Helical" evidence="7">
    <location>
        <begin position="123"/>
        <end position="140"/>
    </location>
</feature>
<dbReference type="FunFam" id="1.20.1250.20:FF:000134">
    <property type="entry name" value="MFS sugar transporter protein"/>
    <property type="match status" value="1"/>
</dbReference>
<feature type="transmembrane region" description="Helical" evidence="7">
    <location>
        <begin position="319"/>
        <end position="340"/>
    </location>
</feature>
<organism evidence="9 10">
    <name type="scientific">Saitozyma podzolica</name>
    <dbReference type="NCBI Taxonomy" id="1890683"/>
    <lineage>
        <taxon>Eukaryota</taxon>
        <taxon>Fungi</taxon>
        <taxon>Dikarya</taxon>
        <taxon>Basidiomycota</taxon>
        <taxon>Agaricomycotina</taxon>
        <taxon>Tremellomycetes</taxon>
        <taxon>Tremellales</taxon>
        <taxon>Trimorphomycetaceae</taxon>
        <taxon>Saitozyma</taxon>
    </lineage>
</organism>
<evidence type="ECO:0000256" key="7">
    <source>
        <dbReference type="SAM" id="Phobius"/>
    </source>
</evidence>
<feature type="transmembrane region" description="Helical" evidence="7">
    <location>
        <begin position="171"/>
        <end position="189"/>
    </location>
</feature>
<evidence type="ECO:0000256" key="2">
    <source>
        <dbReference type="ARBA" id="ARBA00010992"/>
    </source>
</evidence>
<feature type="transmembrane region" description="Helical" evidence="7">
    <location>
        <begin position="285"/>
        <end position="307"/>
    </location>
</feature>
<evidence type="ECO:0000256" key="1">
    <source>
        <dbReference type="ARBA" id="ARBA00004141"/>
    </source>
</evidence>
<keyword evidence="6 7" id="KW-0472">Membrane</keyword>
<feature type="transmembrane region" description="Helical" evidence="7">
    <location>
        <begin position="52"/>
        <end position="72"/>
    </location>
</feature>
<dbReference type="InterPro" id="IPR036259">
    <property type="entry name" value="MFS_trans_sf"/>
</dbReference>
<dbReference type="PANTHER" id="PTHR48022">
    <property type="entry name" value="PLASTIDIC GLUCOSE TRANSPORTER 4"/>
    <property type="match status" value="1"/>
</dbReference>